<dbReference type="EMBL" id="JAPDOG010000018">
    <property type="protein sequence ID" value="MCW3783385.1"/>
    <property type="molecule type" value="Genomic_DNA"/>
</dbReference>
<feature type="region of interest" description="Disordered" evidence="8">
    <location>
        <begin position="454"/>
        <end position="482"/>
    </location>
</feature>
<dbReference type="InterPro" id="IPR001967">
    <property type="entry name" value="Peptidase_S11_N"/>
</dbReference>
<accession>A0ABT3J7E3</accession>
<keyword evidence="6" id="KW-0961">Cell wall biogenesis/degradation</keyword>
<feature type="chain" id="PRO_5046036854" evidence="9">
    <location>
        <begin position="32"/>
        <end position="606"/>
    </location>
</feature>
<reference evidence="11 12" key="1">
    <citation type="submission" date="2022-10" db="EMBL/GenBank/DDBJ databases">
        <title>Defluviimonas sp. CAU 1641 isolated from mud.</title>
        <authorList>
            <person name="Kim W."/>
        </authorList>
    </citation>
    <scope>NUCLEOTIDE SEQUENCE [LARGE SCALE GENOMIC DNA]</scope>
    <source>
        <strain evidence="11 12">CAU 1641</strain>
    </source>
</reference>
<sequence length="606" mass="63166">MFACPGQWVHNTRIFVAFALACLLAPVLALAAPYADFVIDARTGEVLHQDNADTRLHPASLTKMMTLYIAFEAIERGEISLDSKVTVSKHAASQPPSRLGLRAGQSIALRYLIRAAAIKSANDAATAIGEAIEGTEPAFAKRMNRTAKAMGMSRTSFVNANGLTAKGHLSTARDMTTLGRHLFYDFPQYYNIFSRTTADAGIAQVAHTNRRFLAAYKGADGIKTGYTSAAGFNLTASAQRGDKRIITTVFGGKSTASRNARVAELMDLGFGKAPNRVAVQKPARPAYVASADEPADDVARVVADAISGSRTLPAGKTLRLNVAVAQSPRPLPRPVPGDTAPADELLVAMQDTINAVLAEAQGAPAAPAATVVAEAEPEAAPAEAAEPVVAAAESEALPASSFVQETAPQPETVLAAAAPPAEAPATEPEGVDLAAVTVPETAPKPRPADLVAEAAAPEAAPATEAVEPAEVAEAAPAAEPAPEPVETVIVAAPAAAKPEAPEQIVLAAVTQPAEGAEELEVVTRVSTSGGRQWAINVGHFSSRYNAERQLLQTALVEMTTLDEALRKVVSRNGGYDANFVGMTEEMAQLACRRLQARQTDCTVVGP</sequence>
<proteinExistence type="inferred from homology"/>
<dbReference type="Pfam" id="PF00768">
    <property type="entry name" value="Peptidase_S11"/>
    <property type="match status" value="1"/>
</dbReference>
<evidence type="ECO:0000256" key="8">
    <source>
        <dbReference type="SAM" id="MobiDB-lite"/>
    </source>
</evidence>
<keyword evidence="2 9" id="KW-0732">Signal</keyword>
<dbReference type="PANTHER" id="PTHR21581:SF6">
    <property type="entry name" value="TRAFFICKING PROTEIN PARTICLE COMPLEX SUBUNIT 12"/>
    <property type="match status" value="1"/>
</dbReference>
<dbReference type="PANTHER" id="PTHR21581">
    <property type="entry name" value="D-ALANYL-D-ALANINE CARBOXYPEPTIDASE"/>
    <property type="match status" value="1"/>
</dbReference>
<feature type="domain" description="Peptidase S11 D-alanyl-D-alanine carboxypeptidase A N-terminal" evidence="10">
    <location>
        <begin position="37"/>
        <end position="253"/>
    </location>
</feature>
<evidence type="ECO:0000256" key="4">
    <source>
        <dbReference type="ARBA" id="ARBA00022960"/>
    </source>
</evidence>
<keyword evidence="11" id="KW-0645">Protease</keyword>
<evidence type="ECO:0000256" key="5">
    <source>
        <dbReference type="ARBA" id="ARBA00022984"/>
    </source>
</evidence>
<evidence type="ECO:0000256" key="3">
    <source>
        <dbReference type="ARBA" id="ARBA00022801"/>
    </source>
</evidence>
<keyword evidence="11" id="KW-0121">Carboxypeptidase</keyword>
<dbReference type="Proteomes" id="UP001207582">
    <property type="component" value="Unassembled WGS sequence"/>
</dbReference>
<keyword evidence="4" id="KW-0133">Cell shape</keyword>
<keyword evidence="3" id="KW-0378">Hydrolase</keyword>
<dbReference type="SUPFAM" id="SSF56601">
    <property type="entry name" value="beta-lactamase/transpeptidase-like"/>
    <property type="match status" value="1"/>
</dbReference>
<evidence type="ECO:0000313" key="11">
    <source>
        <dbReference type="EMBL" id="MCW3783385.1"/>
    </source>
</evidence>
<dbReference type="GO" id="GO:0004180">
    <property type="term" value="F:carboxypeptidase activity"/>
    <property type="evidence" value="ECO:0007669"/>
    <property type="project" value="UniProtKB-KW"/>
</dbReference>
<evidence type="ECO:0000256" key="7">
    <source>
        <dbReference type="RuleBase" id="RU004016"/>
    </source>
</evidence>
<feature type="signal peptide" evidence="9">
    <location>
        <begin position="1"/>
        <end position="31"/>
    </location>
</feature>
<organism evidence="11 12">
    <name type="scientific">Defluviimonas salinarum</name>
    <dbReference type="NCBI Taxonomy" id="2992147"/>
    <lineage>
        <taxon>Bacteria</taxon>
        <taxon>Pseudomonadati</taxon>
        <taxon>Pseudomonadota</taxon>
        <taxon>Alphaproteobacteria</taxon>
        <taxon>Rhodobacterales</taxon>
        <taxon>Paracoccaceae</taxon>
        <taxon>Albidovulum</taxon>
    </lineage>
</organism>
<evidence type="ECO:0000259" key="10">
    <source>
        <dbReference type="Pfam" id="PF00768"/>
    </source>
</evidence>
<evidence type="ECO:0000256" key="2">
    <source>
        <dbReference type="ARBA" id="ARBA00022729"/>
    </source>
</evidence>
<protein>
    <submittedName>
        <fullName evidence="11">D-alanyl-D-alanine carboxypeptidase</fullName>
    </submittedName>
</protein>
<evidence type="ECO:0000256" key="1">
    <source>
        <dbReference type="ARBA" id="ARBA00007164"/>
    </source>
</evidence>
<evidence type="ECO:0000313" key="12">
    <source>
        <dbReference type="Proteomes" id="UP001207582"/>
    </source>
</evidence>
<comment type="caution">
    <text evidence="11">The sequence shown here is derived from an EMBL/GenBank/DDBJ whole genome shotgun (WGS) entry which is preliminary data.</text>
</comment>
<dbReference type="InterPro" id="IPR012338">
    <property type="entry name" value="Beta-lactam/transpept-like"/>
</dbReference>
<evidence type="ECO:0000256" key="9">
    <source>
        <dbReference type="SAM" id="SignalP"/>
    </source>
</evidence>
<name>A0ABT3J7E3_9RHOB</name>
<comment type="similarity">
    <text evidence="1 7">Belongs to the peptidase S11 family.</text>
</comment>
<dbReference type="InterPro" id="IPR018044">
    <property type="entry name" value="Peptidase_S11"/>
</dbReference>
<dbReference type="PRINTS" id="PR00725">
    <property type="entry name" value="DADACBPTASE1"/>
</dbReference>
<keyword evidence="5" id="KW-0573">Peptidoglycan synthesis</keyword>
<evidence type="ECO:0000256" key="6">
    <source>
        <dbReference type="ARBA" id="ARBA00023316"/>
    </source>
</evidence>
<keyword evidence="12" id="KW-1185">Reference proteome</keyword>
<gene>
    <name evidence="11" type="ORF">OM960_17690</name>
</gene>
<dbReference type="Gene3D" id="3.40.710.10">
    <property type="entry name" value="DD-peptidase/beta-lactamase superfamily"/>
    <property type="match status" value="1"/>
</dbReference>